<protein>
    <submittedName>
        <fullName evidence="2">Lipoyl synthase, chloroplastic-like</fullName>
    </submittedName>
</protein>
<dbReference type="AlphaFoldDB" id="A0A699IW64"/>
<keyword evidence="1" id="KW-0411">Iron-sulfur</keyword>
<keyword evidence="1" id="KW-0479">Metal-binding</keyword>
<name>A0A699IW64_TANCI</name>
<keyword evidence="1" id="KW-0004">4Fe-4S</keyword>
<sequence length="97" mass="10590">MGDGGSVDVVMDEGHRADKGVFVNEYFGEDIEVRGLREGMITKTSIMLGLGETEDELKESMSILRAIDVDILTLGQSLQVMSLKNVKREQASVSVTI</sequence>
<dbReference type="GO" id="GO:0051539">
    <property type="term" value="F:4 iron, 4 sulfur cluster binding"/>
    <property type="evidence" value="ECO:0007669"/>
    <property type="project" value="UniProtKB-KW"/>
</dbReference>
<proteinExistence type="predicted"/>
<organism evidence="2">
    <name type="scientific">Tanacetum cinerariifolium</name>
    <name type="common">Dalmatian daisy</name>
    <name type="synonym">Chrysanthemum cinerariifolium</name>
    <dbReference type="NCBI Taxonomy" id="118510"/>
    <lineage>
        <taxon>Eukaryota</taxon>
        <taxon>Viridiplantae</taxon>
        <taxon>Streptophyta</taxon>
        <taxon>Embryophyta</taxon>
        <taxon>Tracheophyta</taxon>
        <taxon>Spermatophyta</taxon>
        <taxon>Magnoliopsida</taxon>
        <taxon>eudicotyledons</taxon>
        <taxon>Gunneridae</taxon>
        <taxon>Pentapetalae</taxon>
        <taxon>asterids</taxon>
        <taxon>campanulids</taxon>
        <taxon>Asterales</taxon>
        <taxon>Asteraceae</taxon>
        <taxon>Asteroideae</taxon>
        <taxon>Anthemideae</taxon>
        <taxon>Anthemidinae</taxon>
        <taxon>Tanacetum</taxon>
    </lineage>
</organism>
<feature type="non-terminal residue" evidence="2">
    <location>
        <position position="1"/>
    </location>
</feature>
<accession>A0A699IW64</accession>
<comment type="caution">
    <text evidence="2">The sequence shown here is derived from an EMBL/GenBank/DDBJ whole genome shotgun (WGS) entry which is preliminary data.</text>
</comment>
<dbReference type="GO" id="GO:0016992">
    <property type="term" value="F:lipoate synthase activity"/>
    <property type="evidence" value="ECO:0007669"/>
    <property type="project" value="InterPro"/>
</dbReference>
<dbReference type="SUPFAM" id="SSF102114">
    <property type="entry name" value="Radical SAM enzymes"/>
    <property type="match status" value="1"/>
</dbReference>
<dbReference type="InterPro" id="IPR058240">
    <property type="entry name" value="rSAM_sf"/>
</dbReference>
<dbReference type="PANTHER" id="PTHR10949">
    <property type="entry name" value="LIPOYL SYNTHASE"/>
    <property type="match status" value="1"/>
</dbReference>
<keyword evidence="1" id="KW-0408">Iron</keyword>
<reference evidence="2" key="1">
    <citation type="journal article" date="2019" name="Sci. Rep.">
        <title>Draft genome of Tanacetum cinerariifolium, the natural source of mosquito coil.</title>
        <authorList>
            <person name="Yamashiro T."/>
            <person name="Shiraishi A."/>
            <person name="Satake H."/>
            <person name="Nakayama K."/>
        </authorList>
    </citation>
    <scope>NUCLEOTIDE SEQUENCE</scope>
</reference>
<dbReference type="GO" id="GO:0005739">
    <property type="term" value="C:mitochondrion"/>
    <property type="evidence" value="ECO:0007669"/>
    <property type="project" value="TreeGrafter"/>
</dbReference>
<evidence type="ECO:0000313" key="2">
    <source>
        <dbReference type="EMBL" id="GEZ90876.1"/>
    </source>
</evidence>
<gene>
    <name evidence="2" type="ORF">Tci_562849</name>
</gene>
<evidence type="ECO:0000256" key="1">
    <source>
        <dbReference type="ARBA" id="ARBA00022485"/>
    </source>
</evidence>
<dbReference type="PANTHER" id="PTHR10949:SF38">
    <property type="entry name" value="LIPOYL SYNTHASE, CHLOROPLASTIC"/>
    <property type="match status" value="1"/>
</dbReference>
<dbReference type="InterPro" id="IPR003698">
    <property type="entry name" value="Lipoyl_synth"/>
</dbReference>
<dbReference type="EMBL" id="BKCJ010340506">
    <property type="protein sequence ID" value="GEZ90876.1"/>
    <property type="molecule type" value="Genomic_DNA"/>
</dbReference>